<dbReference type="PANTHER" id="PTHR40627">
    <property type="entry name" value="INDOLE PRENYLTRANSFERASE TDIB-RELATED"/>
    <property type="match status" value="1"/>
</dbReference>
<dbReference type="Proteomes" id="UP000191500">
    <property type="component" value="Unassembled WGS sequence"/>
</dbReference>
<evidence type="ECO:0000256" key="1">
    <source>
        <dbReference type="ARBA" id="ARBA00005179"/>
    </source>
</evidence>
<evidence type="ECO:0000313" key="4">
    <source>
        <dbReference type="EMBL" id="OQE36015.1"/>
    </source>
</evidence>
<accession>A0A1V6UC39</accession>
<evidence type="ECO:0000256" key="2">
    <source>
        <dbReference type="ARBA" id="ARBA00010209"/>
    </source>
</evidence>
<organism evidence="4 5">
    <name type="scientific">Penicillium coprophilum</name>
    <dbReference type="NCBI Taxonomy" id="36646"/>
    <lineage>
        <taxon>Eukaryota</taxon>
        <taxon>Fungi</taxon>
        <taxon>Dikarya</taxon>
        <taxon>Ascomycota</taxon>
        <taxon>Pezizomycotina</taxon>
        <taxon>Eurotiomycetes</taxon>
        <taxon>Eurotiomycetidae</taxon>
        <taxon>Eurotiales</taxon>
        <taxon>Aspergillaceae</taxon>
        <taxon>Penicillium</taxon>
    </lineage>
</organism>
<dbReference type="GO" id="GO:0009820">
    <property type="term" value="P:alkaloid metabolic process"/>
    <property type="evidence" value="ECO:0007669"/>
    <property type="project" value="InterPro"/>
</dbReference>
<dbReference type="STRING" id="36646.A0A1V6UC39"/>
<comment type="caution">
    <text evidence="4">The sequence shown here is derived from an EMBL/GenBank/DDBJ whole genome shotgun (WGS) entry which is preliminary data.</text>
</comment>
<dbReference type="Pfam" id="PF11991">
    <property type="entry name" value="Trp_DMAT"/>
    <property type="match status" value="1"/>
</dbReference>
<sequence>MKPSKSCLRLYFIASHSSFASVRRIMSLGGRIQVPESHLQELCALICAVSGLDLELPEYQETPFITNSHYNTATKDNFRELPEILHSYVYSFDIAPGKTVPDVEFHTPVRGYGPTNRILAANLIDWMEKRGRGMYAGEYLGMLEHLSQDGRLRYGKGAQTYISALIKHDGELDVTSYLGPAVVDTSQGVPRRRRGTHRRSDGR</sequence>
<dbReference type="EMBL" id="MDDG01000012">
    <property type="protein sequence ID" value="OQE36015.1"/>
    <property type="molecule type" value="Genomic_DNA"/>
</dbReference>
<proteinExistence type="inferred from homology"/>
<reference evidence="5" key="1">
    <citation type="journal article" date="2017" name="Nat. Microbiol.">
        <title>Global analysis of biosynthetic gene clusters reveals vast potential of secondary metabolite production in Penicillium species.</title>
        <authorList>
            <person name="Nielsen J.C."/>
            <person name="Grijseels S."/>
            <person name="Prigent S."/>
            <person name="Ji B."/>
            <person name="Dainat J."/>
            <person name="Nielsen K.F."/>
            <person name="Frisvad J.C."/>
            <person name="Workman M."/>
            <person name="Nielsen J."/>
        </authorList>
    </citation>
    <scope>NUCLEOTIDE SEQUENCE [LARGE SCALE GENOMIC DNA]</scope>
    <source>
        <strain evidence="5">IBT 31321</strain>
    </source>
</reference>
<keyword evidence="3" id="KW-0808">Transferase</keyword>
<dbReference type="PANTHER" id="PTHR40627:SF4">
    <property type="entry name" value="PRENYLTRANSFERASE ASQH1-RELATED"/>
    <property type="match status" value="1"/>
</dbReference>
<name>A0A1V6UC39_9EURO</name>
<comment type="similarity">
    <text evidence="2">Belongs to the tryptophan dimethylallyltransferase family.</text>
</comment>
<dbReference type="GO" id="GO:0004659">
    <property type="term" value="F:prenyltransferase activity"/>
    <property type="evidence" value="ECO:0007669"/>
    <property type="project" value="TreeGrafter"/>
</dbReference>
<evidence type="ECO:0000313" key="5">
    <source>
        <dbReference type="Proteomes" id="UP000191500"/>
    </source>
</evidence>
<keyword evidence="5" id="KW-1185">Reference proteome</keyword>
<comment type="pathway">
    <text evidence="1">Secondary metabolite biosynthesis.</text>
</comment>
<gene>
    <name evidence="4" type="ORF">PENCOP_c012G04148</name>
</gene>
<dbReference type="InterPro" id="IPR017795">
    <property type="entry name" value="ABBA_NscD-like"/>
</dbReference>
<protein>
    <submittedName>
        <fullName evidence="4">Uncharacterized protein</fullName>
    </submittedName>
</protein>
<dbReference type="AlphaFoldDB" id="A0A1V6UC39"/>
<evidence type="ECO:0000256" key="3">
    <source>
        <dbReference type="ARBA" id="ARBA00022679"/>
    </source>
</evidence>